<dbReference type="EMBL" id="LAZP02000405">
    <property type="protein sequence ID" value="PFH57466.1"/>
    <property type="molecule type" value="Genomic_DNA"/>
</dbReference>
<reference evidence="3 4" key="1">
    <citation type="journal article" date="2015" name="BMC Genomics">
        <title>Gene expression during zombie ant biting behavior reflects the complexity underlying fungal parasitic behavioral manipulation.</title>
        <authorList>
            <person name="de Bekker C."/>
            <person name="Ohm R.A."/>
            <person name="Loreto R.G."/>
            <person name="Sebastian A."/>
            <person name="Albert I."/>
            <person name="Merrow M."/>
            <person name="Brachmann A."/>
            <person name="Hughes D.P."/>
        </authorList>
    </citation>
    <scope>NUCLEOTIDE SEQUENCE [LARGE SCALE GENOMIC DNA]</scope>
    <source>
        <strain evidence="3 4">SC16a</strain>
    </source>
</reference>
<dbReference type="GO" id="GO:0008168">
    <property type="term" value="F:methyltransferase activity"/>
    <property type="evidence" value="ECO:0007669"/>
    <property type="project" value="TreeGrafter"/>
</dbReference>
<organism evidence="3 4">
    <name type="scientific">Ophiocordyceps unilateralis</name>
    <name type="common">Zombie-ant fungus</name>
    <name type="synonym">Torrubia unilateralis</name>
    <dbReference type="NCBI Taxonomy" id="268505"/>
    <lineage>
        <taxon>Eukaryota</taxon>
        <taxon>Fungi</taxon>
        <taxon>Dikarya</taxon>
        <taxon>Ascomycota</taxon>
        <taxon>Pezizomycotina</taxon>
        <taxon>Sordariomycetes</taxon>
        <taxon>Hypocreomycetidae</taxon>
        <taxon>Hypocreales</taxon>
        <taxon>Ophiocordycipitaceae</taxon>
        <taxon>Ophiocordyceps</taxon>
    </lineage>
</organism>
<dbReference type="AlphaFoldDB" id="A0A2A9P9G4"/>
<dbReference type="PANTHER" id="PTHR43591:SF10">
    <property type="entry name" value="ABC TRANSMEMBRANE TYPE-1 DOMAIN-CONTAINING PROTEIN-RELATED"/>
    <property type="match status" value="1"/>
</dbReference>
<keyword evidence="4" id="KW-1185">Reference proteome</keyword>
<name>A0A2A9P9G4_OPHUN</name>
<protein>
    <recommendedName>
        <fullName evidence="5">Methyltransferase domain-containing protein</fullName>
    </recommendedName>
</protein>
<evidence type="ECO:0000256" key="1">
    <source>
        <dbReference type="ARBA" id="ARBA00038158"/>
    </source>
</evidence>
<evidence type="ECO:0000313" key="4">
    <source>
        <dbReference type="Proteomes" id="UP000037136"/>
    </source>
</evidence>
<dbReference type="STRING" id="268505.A0A2A9P9G4"/>
<comment type="caution">
    <text evidence="3">The sequence shown here is derived from an EMBL/GenBank/DDBJ whole genome shotgun (WGS) entry which is preliminary data.</text>
</comment>
<dbReference type="OrthoDB" id="2013972at2759"/>
<feature type="region of interest" description="Disordered" evidence="2">
    <location>
        <begin position="1"/>
        <end position="62"/>
    </location>
</feature>
<dbReference type="SUPFAM" id="SSF53335">
    <property type="entry name" value="S-adenosyl-L-methionine-dependent methyltransferases"/>
    <property type="match status" value="1"/>
</dbReference>
<gene>
    <name evidence="3" type="ORF">XA68_15029</name>
</gene>
<feature type="compositionally biased region" description="Low complexity" evidence="2">
    <location>
        <begin position="44"/>
        <end position="58"/>
    </location>
</feature>
<dbReference type="PANTHER" id="PTHR43591">
    <property type="entry name" value="METHYLTRANSFERASE"/>
    <property type="match status" value="1"/>
</dbReference>
<dbReference type="Proteomes" id="UP000037136">
    <property type="component" value="Unassembled WGS sequence"/>
</dbReference>
<reference evidence="3 4" key="2">
    <citation type="journal article" date="2017" name="Sci. Rep.">
        <title>Ant-infecting Ophiocordyceps genomes reveal a high diversity of potential behavioral manipulation genes and a possible major role for enterotoxins.</title>
        <authorList>
            <person name="de Bekker C."/>
            <person name="Ohm R.A."/>
            <person name="Evans H.C."/>
            <person name="Brachmann A."/>
            <person name="Hughes D.P."/>
        </authorList>
    </citation>
    <scope>NUCLEOTIDE SEQUENCE [LARGE SCALE GENOMIC DNA]</scope>
    <source>
        <strain evidence="3 4">SC16a</strain>
    </source>
</reference>
<accession>A0A2A9P9G4</accession>
<dbReference type="CDD" id="cd02440">
    <property type="entry name" value="AdoMet_MTases"/>
    <property type="match status" value="1"/>
</dbReference>
<dbReference type="Pfam" id="PF13489">
    <property type="entry name" value="Methyltransf_23"/>
    <property type="match status" value="1"/>
</dbReference>
<dbReference type="Gene3D" id="3.40.50.150">
    <property type="entry name" value="Vaccinia Virus protein VP39"/>
    <property type="match status" value="1"/>
</dbReference>
<comment type="similarity">
    <text evidence="1">Belongs to the methyltransferase superfamily. LaeA methyltransferase family.</text>
</comment>
<proteinExistence type="inferred from homology"/>
<sequence length="364" mass="40233">MSRQPSVCDGGEDDDGSFSLLSSAPDIETIFTSDSGRESEELSRVSSSCDDPPSDSSCAESTSVCPSVYQDDVAHGRRYHGYCKGRYPLPNDGREQRREEMAHALMLEITDGRLLYADIGHQPQKIIDIGTGTGTWAIDVADLYPSASVIGTDLSAIQPKWVPVNVRMFVDDCEGPEWLHGSGYDLVFFRGMAGVLRDVRGVLERAYPRIKTGGWVEFQDIIPQIFCDDGTMNDDDALRLFHEAAFQGLRRFGCDPLRAVRLGETLQEAGFADVRSTTKTIPISTWPRDGQMKTLGLLMETVMLESLAALAAKPLAALGLSSEQRQGLLEHAEKSLVDNTVHRYVKCYFCYGRKRERDVSGSET</sequence>
<evidence type="ECO:0008006" key="5">
    <source>
        <dbReference type="Google" id="ProtNLM"/>
    </source>
</evidence>
<evidence type="ECO:0000313" key="3">
    <source>
        <dbReference type="EMBL" id="PFH57466.1"/>
    </source>
</evidence>
<evidence type="ECO:0000256" key="2">
    <source>
        <dbReference type="SAM" id="MobiDB-lite"/>
    </source>
</evidence>
<dbReference type="InterPro" id="IPR029063">
    <property type="entry name" value="SAM-dependent_MTases_sf"/>
</dbReference>